<dbReference type="RefSeq" id="XP_060438173.1">
    <property type="nucleotide sequence ID" value="XM_060585806.1"/>
</dbReference>
<dbReference type="InterPro" id="IPR050668">
    <property type="entry name" value="Cytochrome_b5"/>
</dbReference>
<evidence type="ECO:0000256" key="5">
    <source>
        <dbReference type="SAM" id="MobiDB-lite"/>
    </source>
</evidence>
<evidence type="ECO:0000256" key="1">
    <source>
        <dbReference type="ARBA" id="ARBA00022617"/>
    </source>
</evidence>
<dbReference type="AlphaFoldDB" id="A0AAI9ZCW9"/>
<keyword evidence="3" id="KW-0408">Iron</keyword>
<gene>
    <name evidence="7" type="ORF">BDP81DRAFT_334966</name>
</gene>
<accession>A0AAI9ZCW9</accession>
<comment type="similarity">
    <text evidence="4">Belongs to the cytochrome b5 family.</text>
</comment>
<dbReference type="GO" id="GO:0020037">
    <property type="term" value="F:heme binding"/>
    <property type="evidence" value="ECO:0007669"/>
    <property type="project" value="TreeGrafter"/>
</dbReference>
<evidence type="ECO:0000256" key="4">
    <source>
        <dbReference type="ARBA" id="ARBA00038168"/>
    </source>
</evidence>
<dbReference type="SMART" id="SM01117">
    <property type="entry name" value="Cyt-b5"/>
    <property type="match status" value="2"/>
</dbReference>
<dbReference type="InterPro" id="IPR001199">
    <property type="entry name" value="Cyt_B5-like_heme/steroid-bd"/>
</dbReference>
<feature type="compositionally biased region" description="Basic and acidic residues" evidence="5">
    <location>
        <begin position="1"/>
        <end position="14"/>
    </location>
</feature>
<keyword evidence="2" id="KW-0479">Metal-binding</keyword>
<dbReference type="EMBL" id="JAHMHQ010000038">
    <property type="protein sequence ID" value="KAK1622178.1"/>
    <property type="molecule type" value="Genomic_DNA"/>
</dbReference>
<reference evidence="7" key="1">
    <citation type="submission" date="2021-06" db="EMBL/GenBank/DDBJ databases">
        <title>Comparative genomics, transcriptomics and evolutionary studies reveal genomic signatures of adaptation to plant cell wall in hemibiotrophic fungi.</title>
        <authorList>
            <consortium name="DOE Joint Genome Institute"/>
            <person name="Baroncelli R."/>
            <person name="Diaz J.F."/>
            <person name="Benocci T."/>
            <person name="Peng M."/>
            <person name="Battaglia E."/>
            <person name="Haridas S."/>
            <person name="Andreopoulos W."/>
            <person name="Labutti K."/>
            <person name="Pangilinan J."/>
            <person name="Floch G.L."/>
            <person name="Makela M.R."/>
            <person name="Henrissat B."/>
            <person name="Grigoriev I.V."/>
            <person name="Crouch J.A."/>
            <person name="De Vries R.P."/>
            <person name="Sukno S.A."/>
            <person name="Thon M.R."/>
        </authorList>
    </citation>
    <scope>NUCLEOTIDE SEQUENCE</scope>
    <source>
        <strain evidence="7">CBS 102054</strain>
    </source>
</reference>
<dbReference type="SUPFAM" id="SSF55856">
    <property type="entry name" value="Cytochrome b5-like heme/steroid binding domain"/>
    <property type="match status" value="1"/>
</dbReference>
<evidence type="ECO:0000259" key="6">
    <source>
        <dbReference type="PROSITE" id="PS50255"/>
    </source>
</evidence>
<dbReference type="PROSITE" id="PS50255">
    <property type="entry name" value="CYTOCHROME_B5_2"/>
    <property type="match status" value="1"/>
</dbReference>
<dbReference type="Pfam" id="PF00173">
    <property type="entry name" value="Cyt-b5"/>
    <property type="match status" value="1"/>
</dbReference>
<organism evidence="7 8">
    <name type="scientific">Colletotrichum phormii</name>
    <dbReference type="NCBI Taxonomy" id="359342"/>
    <lineage>
        <taxon>Eukaryota</taxon>
        <taxon>Fungi</taxon>
        <taxon>Dikarya</taxon>
        <taxon>Ascomycota</taxon>
        <taxon>Pezizomycotina</taxon>
        <taxon>Sordariomycetes</taxon>
        <taxon>Hypocreomycetidae</taxon>
        <taxon>Glomerellales</taxon>
        <taxon>Glomerellaceae</taxon>
        <taxon>Colletotrichum</taxon>
        <taxon>Colletotrichum acutatum species complex</taxon>
    </lineage>
</organism>
<evidence type="ECO:0000256" key="3">
    <source>
        <dbReference type="ARBA" id="ARBA00023004"/>
    </source>
</evidence>
<evidence type="ECO:0000313" key="7">
    <source>
        <dbReference type="EMBL" id="KAK1622178.1"/>
    </source>
</evidence>
<dbReference type="Proteomes" id="UP001243989">
    <property type="component" value="Unassembled WGS sequence"/>
</dbReference>
<keyword evidence="1" id="KW-0349">Heme</keyword>
<feature type="domain" description="Cytochrome b5 heme-binding" evidence="6">
    <location>
        <begin position="890"/>
        <end position="969"/>
    </location>
</feature>
<name>A0AAI9ZCW9_9PEZI</name>
<feature type="region of interest" description="Disordered" evidence="5">
    <location>
        <begin position="1"/>
        <end position="25"/>
    </location>
</feature>
<dbReference type="GeneID" id="85470668"/>
<sequence length="1107" mass="126421">MADSSESRWEKHYGVGETHPPRQNGLSWMDPIFPFIDPQTLEINEPHPQTIPQPVASELEELLLSERQQLACFSGLRTWEAAVLAKTEAYTAIGEGQAVIGNEIQVSESSWLPILSRDRWMIDFTAPPNSSTNWSGSQLWSAHDPIIWAVLREAIQIADNILRKSLEGDWLQSLLNPDNVESHKTTHLSGSSEVGKVWRMKSSPVSRKPARELIHILSSPSLVNRIYWAFIDKTTLNVYSPDAIIQGLTAHPDSEVGPITVFINILGLKTLLDADTTQSSKRAALVNLADTLVHELTFGPLEHQCELGWSFEKHAFGGSVVGHIPTRYEDSHTTTFAPLILSITKFPYISDPALTYDFLLDSPTIHTRWPMPSLWHNSLCSEAFWTQTVSKYDYSSLQAPKMLEVTREHGNQACMQPWICAIEKSARFKEEFVPQNFQADALKMSARSLQSRRLKYQRMRPWFKDTYAMWQMTPYSHYDPRHELSRLMKVPLALRNHRHEFDTSCLANAWIHPLRMGYNQYDVLEYEVSRQDFQARILDENKTQWFWRAIAFAERWIYPPINLPRRHLLHPNDPYLTREDRHSCIDLAQTAFETYISLCIEPDGLQDAFVDECSSLRAQLDADHVHGFTSWLDFRFQMPQYPGHTYDLRTLSLLDFHRAGVNSENSQDKDIGDRAAEIFHGEDPEKYPSIDLPAFAKSGIVSVPSQSGESYQRYHLPYYTVAELYDHAKMLKDELILVENGHHLDVHKCSAICQSLELEEDELPEFTKPSFYGTQLTDYAVGCLYEADVPSLPLGRVIRVLREDDIAQCDGTGGDPLWIRIHNSVFDITHLKCVSEPGLRRLLANNPSGNPSLELLQDGYSLEEIKKSLAPWRVGMTAKIPGAVADKHFVRTFTSQSLRKHEFRETGMYIAIEKKVYNITDYAETHPGGLQCLVENGGRDITDLFNQYHQTNRNRVLKGLQELYIGNLIEQRQEFADDDVESLANGRPVLPHEIRFGSEVYSVQALRESDEYEKFSGLVDDLSPYLGLDATEALQAEEYDDGPLMRFACLRGYIVTHVEDIGYGLPEIESEELRMFDGHTDVGYDMQYDAFVASDDFVYDMTCEFPS</sequence>
<dbReference type="Gene3D" id="3.10.120.10">
    <property type="entry name" value="Cytochrome b5-like heme/steroid binding domain"/>
    <property type="match status" value="1"/>
</dbReference>
<dbReference type="InterPro" id="IPR036400">
    <property type="entry name" value="Cyt_B5-like_heme/steroid_sf"/>
</dbReference>
<evidence type="ECO:0000256" key="2">
    <source>
        <dbReference type="ARBA" id="ARBA00022723"/>
    </source>
</evidence>
<proteinExistence type="inferred from homology"/>
<keyword evidence="8" id="KW-1185">Reference proteome</keyword>
<protein>
    <submittedName>
        <fullName evidence="7">Cytochrome b5-like Heme/Steroid binding domain-containing protein</fullName>
    </submittedName>
</protein>
<dbReference type="PANTHER" id="PTHR19359">
    <property type="entry name" value="CYTOCHROME B5"/>
    <property type="match status" value="1"/>
</dbReference>
<evidence type="ECO:0000313" key="8">
    <source>
        <dbReference type="Proteomes" id="UP001243989"/>
    </source>
</evidence>
<comment type="caution">
    <text evidence="7">The sequence shown here is derived from an EMBL/GenBank/DDBJ whole genome shotgun (WGS) entry which is preliminary data.</text>
</comment>
<dbReference type="GO" id="GO:0016020">
    <property type="term" value="C:membrane"/>
    <property type="evidence" value="ECO:0007669"/>
    <property type="project" value="TreeGrafter"/>
</dbReference>
<dbReference type="GO" id="GO:0046872">
    <property type="term" value="F:metal ion binding"/>
    <property type="evidence" value="ECO:0007669"/>
    <property type="project" value="UniProtKB-KW"/>
</dbReference>